<comment type="caution">
    <text evidence="1">The sequence shown here is derived from an EMBL/GenBank/DDBJ whole genome shotgun (WGS) entry which is preliminary data.</text>
</comment>
<name>A0A415G899_9FIRM</name>
<organism evidence="1 2">
    <name type="scientific">Anaerobutyricum hallii</name>
    <dbReference type="NCBI Taxonomy" id="39488"/>
    <lineage>
        <taxon>Bacteria</taxon>
        <taxon>Bacillati</taxon>
        <taxon>Bacillota</taxon>
        <taxon>Clostridia</taxon>
        <taxon>Lachnospirales</taxon>
        <taxon>Lachnospiraceae</taxon>
        <taxon>Anaerobutyricum</taxon>
    </lineage>
</organism>
<evidence type="ECO:0000313" key="2">
    <source>
        <dbReference type="Proteomes" id="UP000283497"/>
    </source>
</evidence>
<evidence type="ECO:0000313" key="1">
    <source>
        <dbReference type="EMBL" id="RHK39913.1"/>
    </source>
</evidence>
<accession>A0A415G899</accession>
<gene>
    <name evidence="1" type="ORF">DW068_05940</name>
</gene>
<sequence>MGKNLLRLETGGFEEYIAKLEKLEADIKPVVDQALNKAGVKITNDTLNAVAEPNLPRGGKYSSGETKESVVHSPQVKWTGSIAEIGVGFDFDKPGAGGFLITGTPRMAPDKALNKIYKSKKYMKDVQQEMIEVFQKEIIARMGR</sequence>
<dbReference type="RefSeq" id="WP_118314326.1">
    <property type="nucleotide sequence ID" value="NZ_QRNJ01000018.1"/>
</dbReference>
<reference evidence="1 2" key="1">
    <citation type="submission" date="2018-08" db="EMBL/GenBank/DDBJ databases">
        <title>A genome reference for cultivated species of the human gut microbiota.</title>
        <authorList>
            <person name="Zou Y."/>
            <person name="Xue W."/>
            <person name="Luo G."/>
        </authorList>
    </citation>
    <scope>NUCLEOTIDE SEQUENCE [LARGE SCALE GENOMIC DNA]</scope>
    <source>
        <strain evidence="1 2">AF45-14BH</strain>
    </source>
</reference>
<evidence type="ECO:0008006" key="3">
    <source>
        <dbReference type="Google" id="ProtNLM"/>
    </source>
</evidence>
<dbReference type="AlphaFoldDB" id="A0A415G899"/>
<dbReference type="EMBL" id="QRNJ01000018">
    <property type="protein sequence ID" value="RHK39913.1"/>
    <property type="molecule type" value="Genomic_DNA"/>
</dbReference>
<proteinExistence type="predicted"/>
<dbReference type="Proteomes" id="UP000283497">
    <property type="component" value="Unassembled WGS sequence"/>
</dbReference>
<protein>
    <recommendedName>
        <fullName evidence="3">HK97 gp10 family phage protein</fullName>
    </recommendedName>
</protein>